<feature type="compositionally biased region" description="Basic and acidic residues" evidence="1">
    <location>
        <begin position="1"/>
        <end position="10"/>
    </location>
</feature>
<name>A0AAV6MAA6_9ROSI</name>
<reference evidence="2 3" key="1">
    <citation type="journal article" date="2021" name="Hortic Res">
        <title>The domestication of Cucurbita argyrosperma as revealed by the genome of its wild relative.</title>
        <authorList>
            <person name="Barrera-Redondo J."/>
            <person name="Sanchez-de la Vega G."/>
            <person name="Aguirre-Liguori J.A."/>
            <person name="Castellanos-Morales G."/>
            <person name="Gutierrez-Guerrero Y.T."/>
            <person name="Aguirre-Dugua X."/>
            <person name="Aguirre-Planter E."/>
            <person name="Tenaillon M.I."/>
            <person name="Lira-Saade R."/>
            <person name="Eguiarte L.E."/>
        </authorList>
    </citation>
    <scope>NUCLEOTIDE SEQUENCE [LARGE SCALE GENOMIC DNA]</scope>
    <source>
        <strain evidence="2">JBR-2021</strain>
    </source>
</reference>
<sequence length="88" mass="10024">MRIEKAERGGMRNQSRTALSLPAISPPLPPFHSLSPHRVITEQRTVTTQIAYENSILKQVLLHKIQSPTCTVWNFIELDLLSVEACWQ</sequence>
<evidence type="ECO:0000313" key="2">
    <source>
        <dbReference type="EMBL" id="KAG6577757.1"/>
    </source>
</evidence>
<dbReference type="EMBL" id="JAGKQH010000016">
    <property type="protein sequence ID" value="KAG6577757.1"/>
    <property type="molecule type" value="Genomic_DNA"/>
</dbReference>
<organism evidence="2 3">
    <name type="scientific">Cucurbita argyrosperma subsp. sororia</name>
    <dbReference type="NCBI Taxonomy" id="37648"/>
    <lineage>
        <taxon>Eukaryota</taxon>
        <taxon>Viridiplantae</taxon>
        <taxon>Streptophyta</taxon>
        <taxon>Embryophyta</taxon>
        <taxon>Tracheophyta</taxon>
        <taxon>Spermatophyta</taxon>
        <taxon>Magnoliopsida</taxon>
        <taxon>eudicotyledons</taxon>
        <taxon>Gunneridae</taxon>
        <taxon>Pentapetalae</taxon>
        <taxon>rosids</taxon>
        <taxon>fabids</taxon>
        <taxon>Cucurbitales</taxon>
        <taxon>Cucurbitaceae</taxon>
        <taxon>Cucurbiteae</taxon>
        <taxon>Cucurbita</taxon>
    </lineage>
</organism>
<gene>
    <name evidence="2" type="ORF">SDJN03_25331</name>
</gene>
<feature type="non-terminal residue" evidence="2">
    <location>
        <position position="1"/>
    </location>
</feature>
<evidence type="ECO:0000256" key="1">
    <source>
        <dbReference type="SAM" id="MobiDB-lite"/>
    </source>
</evidence>
<dbReference type="Proteomes" id="UP000685013">
    <property type="component" value="Chromosome 16"/>
</dbReference>
<proteinExistence type="predicted"/>
<evidence type="ECO:0000313" key="3">
    <source>
        <dbReference type="Proteomes" id="UP000685013"/>
    </source>
</evidence>
<dbReference type="AlphaFoldDB" id="A0AAV6MAA6"/>
<protein>
    <submittedName>
        <fullName evidence="2">Uncharacterized protein</fullName>
    </submittedName>
</protein>
<feature type="region of interest" description="Disordered" evidence="1">
    <location>
        <begin position="1"/>
        <end position="24"/>
    </location>
</feature>
<keyword evidence="3" id="KW-1185">Reference proteome</keyword>
<accession>A0AAV6MAA6</accession>
<comment type="caution">
    <text evidence="2">The sequence shown here is derived from an EMBL/GenBank/DDBJ whole genome shotgun (WGS) entry which is preliminary data.</text>
</comment>